<reference evidence="2 3" key="1">
    <citation type="submission" date="2020-02" db="EMBL/GenBank/DDBJ databases">
        <authorList>
            <person name="Ma Q."/>
            <person name="Huang Y."/>
            <person name="Song X."/>
            <person name="Pei D."/>
        </authorList>
    </citation>
    <scope>NUCLEOTIDE SEQUENCE [LARGE SCALE GENOMIC DNA]</scope>
    <source>
        <strain evidence="2">Sxm20200214</strain>
        <tissue evidence="2">Leaf</tissue>
    </source>
</reference>
<dbReference type="Proteomes" id="UP000886595">
    <property type="component" value="Unassembled WGS sequence"/>
</dbReference>
<evidence type="ECO:0000313" key="2">
    <source>
        <dbReference type="EMBL" id="KAG2311882.1"/>
    </source>
</evidence>
<dbReference type="AlphaFoldDB" id="A0A8X7VIJ7"/>
<gene>
    <name evidence="2" type="ORF">Bca52824_023439</name>
</gene>
<name>A0A8X7VIJ7_BRACI</name>
<feature type="region of interest" description="Disordered" evidence="1">
    <location>
        <begin position="1"/>
        <end position="27"/>
    </location>
</feature>
<sequence>MVKIGRMLRGQSRRPNQCRRFSGASPHTGSRLLFQRQIRGLGLLQRAISASTSRTFKMTPSYGFRFLGSSQSTLFGEGLPSAS</sequence>
<evidence type="ECO:0000256" key="1">
    <source>
        <dbReference type="SAM" id="MobiDB-lite"/>
    </source>
</evidence>
<proteinExistence type="predicted"/>
<organism evidence="2 3">
    <name type="scientific">Brassica carinata</name>
    <name type="common">Ethiopian mustard</name>
    <name type="synonym">Abyssinian cabbage</name>
    <dbReference type="NCBI Taxonomy" id="52824"/>
    <lineage>
        <taxon>Eukaryota</taxon>
        <taxon>Viridiplantae</taxon>
        <taxon>Streptophyta</taxon>
        <taxon>Embryophyta</taxon>
        <taxon>Tracheophyta</taxon>
        <taxon>Spermatophyta</taxon>
        <taxon>Magnoliopsida</taxon>
        <taxon>eudicotyledons</taxon>
        <taxon>Gunneridae</taxon>
        <taxon>Pentapetalae</taxon>
        <taxon>rosids</taxon>
        <taxon>malvids</taxon>
        <taxon>Brassicales</taxon>
        <taxon>Brassicaceae</taxon>
        <taxon>Brassiceae</taxon>
        <taxon>Brassica</taxon>
    </lineage>
</organism>
<evidence type="ECO:0000313" key="3">
    <source>
        <dbReference type="Proteomes" id="UP000886595"/>
    </source>
</evidence>
<comment type="caution">
    <text evidence="2">The sequence shown here is derived from an EMBL/GenBank/DDBJ whole genome shotgun (WGS) entry which is preliminary data.</text>
</comment>
<accession>A0A8X7VIJ7</accession>
<keyword evidence="3" id="KW-1185">Reference proteome</keyword>
<dbReference type="EMBL" id="JAAMPC010000005">
    <property type="protein sequence ID" value="KAG2311882.1"/>
    <property type="molecule type" value="Genomic_DNA"/>
</dbReference>
<protein>
    <submittedName>
        <fullName evidence="2">Uncharacterized protein</fullName>
    </submittedName>
</protein>